<feature type="transmembrane region" description="Helical" evidence="7">
    <location>
        <begin position="237"/>
        <end position="254"/>
    </location>
</feature>
<keyword evidence="3" id="KW-1003">Cell membrane</keyword>
<evidence type="ECO:0000259" key="8">
    <source>
        <dbReference type="PROSITE" id="PS50850"/>
    </source>
</evidence>
<dbReference type="CDD" id="cd17324">
    <property type="entry name" value="MFS_NepI_like"/>
    <property type="match status" value="1"/>
</dbReference>
<feature type="transmembrane region" description="Helical" evidence="7">
    <location>
        <begin position="72"/>
        <end position="91"/>
    </location>
</feature>
<feature type="transmembrane region" description="Helical" evidence="7">
    <location>
        <begin position="158"/>
        <end position="177"/>
    </location>
</feature>
<comment type="subcellular location">
    <subcellularLocation>
        <location evidence="1">Cell membrane</location>
        <topology evidence="1">Multi-pass membrane protein</topology>
    </subcellularLocation>
</comment>
<keyword evidence="2" id="KW-0813">Transport</keyword>
<comment type="caution">
    <text evidence="9">The sequence shown here is derived from an EMBL/GenBank/DDBJ whole genome shotgun (WGS) entry which is preliminary data.</text>
</comment>
<keyword evidence="6 7" id="KW-0472">Membrane</keyword>
<gene>
    <name evidence="9" type="ORF">GQF01_00345</name>
</gene>
<evidence type="ECO:0000256" key="4">
    <source>
        <dbReference type="ARBA" id="ARBA00022692"/>
    </source>
</evidence>
<protein>
    <submittedName>
        <fullName evidence="9">MFS transporter</fullName>
    </submittedName>
</protein>
<dbReference type="SUPFAM" id="SSF103473">
    <property type="entry name" value="MFS general substrate transporter"/>
    <property type="match status" value="1"/>
</dbReference>
<dbReference type="EMBL" id="WTUZ01000001">
    <property type="protein sequence ID" value="MZQ80605.1"/>
    <property type="molecule type" value="Genomic_DNA"/>
</dbReference>
<dbReference type="PANTHER" id="PTHR43124">
    <property type="entry name" value="PURINE EFFLUX PUMP PBUE"/>
    <property type="match status" value="1"/>
</dbReference>
<dbReference type="PROSITE" id="PS50850">
    <property type="entry name" value="MFS"/>
    <property type="match status" value="1"/>
</dbReference>
<dbReference type="RefSeq" id="WP_161404672.1">
    <property type="nucleotide sequence ID" value="NZ_WTUZ01000001.1"/>
</dbReference>
<dbReference type="Pfam" id="PF07690">
    <property type="entry name" value="MFS_1"/>
    <property type="match status" value="1"/>
</dbReference>
<dbReference type="InterPro" id="IPR050189">
    <property type="entry name" value="MFS_Efflux_Transporters"/>
</dbReference>
<feature type="transmembrane region" description="Helical" evidence="7">
    <location>
        <begin position="130"/>
        <end position="152"/>
    </location>
</feature>
<dbReference type="InterPro" id="IPR011701">
    <property type="entry name" value="MFS"/>
</dbReference>
<dbReference type="InterPro" id="IPR020846">
    <property type="entry name" value="MFS_dom"/>
</dbReference>
<dbReference type="GO" id="GO:0022857">
    <property type="term" value="F:transmembrane transporter activity"/>
    <property type="evidence" value="ECO:0007669"/>
    <property type="project" value="InterPro"/>
</dbReference>
<evidence type="ECO:0000256" key="5">
    <source>
        <dbReference type="ARBA" id="ARBA00022989"/>
    </source>
</evidence>
<sequence length="402" mass="42756">MRQYWKIYMLAAVSFLIGTSEYMIAGILDKVAEDVGVSLSAAGQLITAFSLAYALGTPIMMAITTRLNRRDLLLYSLGLIIVGNVLMVILPGYGFMILARVIMALGTGVFVVTSLTVASKLAAPNKQGGAIAIVLMGISASLILGVPIGRIIAASYDWKLIFVGIALLSIIGLPVVARSIPPMEGDEPVPLSKQLAMVKRPRIALALAITFFWILGYAIAFTYLSPYLLEVVGMNERWVSAALFAYGIASLIGSKAGGFSTDRWGVARTLTGGMILNMVMLILLSAASGTGTFLVFSLLMLWSFFSWSSAPTQQYYLITLSPKASGIMLGLNTSVLQLAMAAGAGIGGVVIDNISLNAITWIAASSIAVAAVTTAVMFRRIRSQSQSHHDNQQAEEISRISA</sequence>
<evidence type="ECO:0000256" key="2">
    <source>
        <dbReference type="ARBA" id="ARBA00022448"/>
    </source>
</evidence>
<dbReference type="PANTHER" id="PTHR43124:SF10">
    <property type="entry name" value="PURINE EFFLUX PUMP PBUE"/>
    <property type="match status" value="1"/>
</dbReference>
<accession>A0A6L8URH3</accession>
<dbReference type="GO" id="GO:0005886">
    <property type="term" value="C:plasma membrane"/>
    <property type="evidence" value="ECO:0007669"/>
    <property type="project" value="UniProtKB-SubCell"/>
</dbReference>
<feature type="transmembrane region" description="Helical" evidence="7">
    <location>
        <begin position="97"/>
        <end position="118"/>
    </location>
</feature>
<feature type="transmembrane region" description="Helical" evidence="7">
    <location>
        <begin position="324"/>
        <end position="346"/>
    </location>
</feature>
<dbReference type="AlphaFoldDB" id="A0A6L8URH3"/>
<feature type="transmembrane region" description="Helical" evidence="7">
    <location>
        <begin position="203"/>
        <end position="225"/>
    </location>
</feature>
<dbReference type="Gene3D" id="1.20.1250.20">
    <property type="entry name" value="MFS general substrate transporter like domains"/>
    <property type="match status" value="2"/>
</dbReference>
<name>A0A6L8URH3_9BACL</name>
<evidence type="ECO:0000256" key="7">
    <source>
        <dbReference type="SAM" id="Phobius"/>
    </source>
</evidence>
<dbReference type="Proteomes" id="UP000481087">
    <property type="component" value="Unassembled WGS sequence"/>
</dbReference>
<proteinExistence type="predicted"/>
<evidence type="ECO:0000256" key="1">
    <source>
        <dbReference type="ARBA" id="ARBA00004651"/>
    </source>
</evidence>
<evidence type="ECO:0000313" key="10">
    <source>
        <dbReference type="Proteomes" id="UP000481087"/>
    </source>
</evidence>
<dbReference type="InterPro" id="IPR036259">
    <property type="entry name" value="MFS_trans_sf"/>
</dbReference>
<evidence type="ECO:0000313" key="9">
    <source>
        <dbReference type="EMBL" id="MZQ80605.1"/>
    </source>
</evidence>
<feature type="transmembrane region" description="Helical" evidence="7">
    <location>
        <begin position="7"/>
        <end position="28"/>
    </location>
</feature>
<keyword evidence="5 7" id="KW-1133">Transmembrane helix</keyword>
<evidence type="ECO:0000256" key="6">
    <source>
        <dbReference type="ARBA" id="ARBA00023136"/>
    </source>
</evidence>
<keyword evidence="4 7" id="KW-0812">Transmembrane</keyword>
<organism evidence="9 10">
    <name type="scientific">Paenibacillus silvestris</name>
    <dbReference type="NCBI Taxonomy" id="2606219"/>
    <lineage>
        <taxon>Bacteria</taxon>
        <taxon>Bacillati</taxon>
        <taxon>Bacillota</taxon>
        <taxon>Bacilli</taxon>
        <taxon>Bacillales</taxon>
        <taxon>Paenibacillaceae</taxon>
        <taxon>Paenibacillus</taxon>
    </lineage>
</organism>
<feature type="transmembrane region" description="Helical" evidence="7">
    <location>
        <begin position="358"/>
        <end position="378"/>
    </location>
</feature>
<keyword evidence="10" id="KW-1185">Reference proteome</keyword>
<feature type="domain" description="Major facilitator superfamily (MFS) profile" evidence="8">
    <location>
        <begin position="6"/>
        <end position="382"/>
    </location>
</feature>
<feature type="transmembrane region" description="Helical" evidence="7">
    <location>
        <begin position="40"/>
        <end position="60"/>
    </location>
</feature>
<reference evidence="9 10" key="1">
    <citation type="submission" date="2019-12" db="EMBL/GenBank/DDBJ databases">
        <title>Paenibacillus sp. nov. sp. isolated from soil.</title>
        <authorList>
            <person name="Kim J."/>
            <person name="Jeong S.E."/>
            <person name="Jung H.S."/>
            <person name="Jeon C.O."/>
        </authorList>
    </citation>
    <scope>NUCLEOTIDE SEQUENCE [LARGE SCALE GENOMIC DNA]</scope>
    <source>
        <strain evidence="9 10">5J-6</strain>
    </source>
</reference>
<evidence type="ECO:0000256" key="3">
    <source>
        <dbReference type="ARBA" id="ARBA00022475"/>
    </source>
</evidence>